<dbReference type="InterPro" id="IPR037401">
    <property type="entry name" value="SnoaL-like"/>
</dbReference>
<dbReference type="SUPFAM" id="SSF54427">
    <property type="entry name" value="NTF2-like"/>
    <property type="match status" value="1"/>
</dbReference>
<comment type="caution">
    <text evidence="2">The sequence shown here is derived from an EMBL/GenBank/DDBJ whole genome shotgun (WGS) entry which is preliminary data.</text>
</comment>
<dbReference type="InterPro" id="IPR032710">
    <property type="entry name" value="NTF2-like_dom_sf"/>
</dbReference>
<dbReference type="RefSeq" id="WP_165842030.1">
    <property type="nucleotide sequence ID" value="NZ_QEOB01000017.1"/>
</dbReference>
<dbReference type="Proteomes" id="UP000245712">
    <property type="component" value="Unassembled WGS sequence"/>
</dbReference>
<evidence type="ECO:0000313" key="3">
    <source>
        <dbReference type="Proteomes" id="UP000245712"/>
    </source>
</evidence>
<evidence type="ECO:0000313" key="2">
    <source>
        <dbReference type="EMBL" id="PVX75639.1"/>
    </source>
</evidence>
<reference evidence="2 3" key="1">
    <citation type="submission" date="2018-05" db="EMBL/GenBank/DDBJ databases">
        <title>Genomic Encyclopedia of Type Strains, Phase IV (KMG-V): Genome sequencing to study the core and pangenomes of soil and plant-associated prokaryotes.</title>
        <authorList>
            <person name="Whitman W."/>
        </authorList>
    </citation>
    <scope>NUCLEOTIDE SEQUENCE [LARGE SCALE GENOMIC DNA]</scope>
    <source>
        <strain evidence="2 3">SCZa-39</strain>
    </source>
</reference>
<evidence type="ECO:0000259" key="1">
    <source>
        <dbReference type="Pfam" id="PF13577"/>
    </source>
</evidence>
<sequence>MELDEPTLRTLTECADRAAIEKVLGLYCRAIDRLDVELLRSIYHADATDDHGAMHLPAHEFAPRIVEMLSRVCTYSMHTVTHAVVDLHGKQATSEAYYLGFHTIDGNETAVGEFFGAAYLEAQRAAGLANQPHEYVCGGRYLDLFEKRDGEWRILRRKITNEFSVCRPQSAVQEGMPASFYTPGTRDRNDPVYGLMTR</sequence>
<keyword evidence="3" id="KW-1185">Reference proteome</keyword>
<name>A0ABX5KGK8_9BURK</name>
<feature type="domain" description="SnoaL-like" evidence="1">
    <location>
        <begin position="13"/>
        <end position="158"/>
    </location>
</feature>
<organism evidence="2 3">
    <name type="scientific">Paraburkholderia unamae</name>
    <dbReference type="NCBI Taxonomy" id="219649"/>
    <lineage>
        <taxon>Bacteria</taxon>
        <taxon>Pseudomonadati</taxon>
        <taxon>Pseudomonadota</taxon>
        <taxon>Betaproteobacteria</taxon>
        <taxon>Burkholderiales</taxon>
        <taxon>Burkholderiaceae</taxon>
        <taxon>Paraburkholderia</taxon>
    </lineage>
</organism>
<dbReference type="EMBL" id="QEOB01000017">
    <property type="protein sequence ID" value="PVX75639.1"/>
    <property type="molecule type" value="Genomic_DNA"/>
</dbReference>
<gene>
    <name evidence="2" type="ORF">C7402_11751</name>
</gene>
<accession>A0ABX5KGK8</accession>
<protein>
    <submittedName>
        <fullName evidence="2">SnoaL-like protein</fullName>
    </submittedName>
</protein>
<proteinExistence type="predicted"/>
<dbReference type="Pfam" id="PF13577">
    <property type="entry name" value="SnoaL_4"/>
    <property type="match status" value="1"/>
</dbReference>
<dbReference type="Gene3D" id="3.10.450.50">
    <property type="match status" value="1"/>
</dbReference>